<dbReference type="Proteomes" id="UP000823614">
    <property type="component" value="Unassembled WGS sequence"/>
</dbReference>
<comment type="caution">
    <text evidence="1">The sequence shown here is derived from an EMBL/GenBank/DDBJ whole genome shotgun (WGS) entry which is preliminary data.</text>
</comment>
<organism evidence="1 2">
    <name type="scientific">Candidatus Gallilactobacillus intestinavium</name>
    <dbReference type="NCBI Taxonomy" id="2840838"/>
    <lineage>
        <taxon>Bacteria</taxon>
        <taxon>Bacillati</taxon>
        <taxon>Bacillota</taxon>
        <taxon>Bacilli</taxon>
        <taxon>Lactobacillales</taxon>
        <taxon>Lactobacillaceae</taxon>
        <taxon>Lactobacillaceae incertae sedis</taxon>
        <taxon>Candidatus Gallilactobacillus</taxon>
    </lineage>
</organism>
<protein>
    <submittedName>
        <fullName evidence="1">Uncharacterized protein</fullName>
    </submittedName>
</protein>
<evidence type="ECO:0000313" key="1">
    <source>
        <dbReference type="EMBL" id="MBO8441071.1"/>
    </source>
</evidence>
<proteinExistence type="predicted"/>
<sequence>MDIQIVKTLLDCNIEEAEKFKTILDFCNKFDKNAFNNAISLTHQYNFSICLDNVLKFLLTDLINNLTYNIYKDTHILLNKSDFSIEIDTDNILSYDNTILLSCDTENNNVLEWLENNCDNFVEF</sequence>
<reference evidence="1" key="2">
    <citation type="journal article" date="2021" name="PeerJ">
        <title>Extensive microbial diversity within the chicken gut microbiome revealed by metagenomics and culture.</title>
        <authorList>
            <person name="Gilroy R."/>
            <person name="Ravi A."/>
            <person name="Getino M."/>
            <person name="Pursley I."/>
            <person name="Horton D.L."/>
            <person name="Alikhan N.F."/>
            <person name="Baker D."/>
            <person name="Gharbi K."/>
            <person name="Hall N."/>
            <person name="Watson M."/>
            <person name="Adriaenssens E.M."/>
            <person name="Foster-Nyarko E."/>
            <person name="Jarju S."/>
            <person name="Secka A."/>
            <person name="Antonio M."/>
            <person name="Oren A."/>
            <person name="Chaudhuri R.R."/>
            <person name="La Ragione R."/>
            <person name="Hildebrand F."/>
            <person name="Pallen M.J."/>
        </authorList>
    </citation>
    <scope>NUCLEOTIDE SEQUENCE</scope>
    <source>
        <strain evidence="1">C6-149</strain>
    </source>
</reference>
<name>A0A9D9E6Y0_9LACO</name>
<dbReference type="AlphaFoldDB" id="A0A9D9E6Y0"/>
<gene>
    <name evidence="1" type="ORF">IAA89_01275</name>
</gene>
<accession>A0A9D9E6Y0</accession>
<evidence type="ECO:0000313" key="2">
    <source>
        <dbReference type="Proteomes" id="UP000823614"/>
    </source>
</evidence>
<reference evidence="1" key="1">
    <citation type="submission" date="2020-10" db="EMBL/GenBank/DDBJ databases">
        <authorList>
            <person name="Gilroy R."/>
        </authorList>
    </citation>
    <scope>NUCLEOTIDE SEQUENCE</scope>
    <source>
        <strain evidence="1">C6-149</strain>
    </source>
</reference>
<dbReference type="EMBL" id="JADIMP010000023">
    <property type="protein sequence ID" value="MBO8441071.1"/>
    <property type="molecule type" value="Genomic_DNA"/>
</dbReference>